<evidence type="ECO:0000313" key="1">
    <source>
        <dbReference type="EMBL" id="KRS14397.1"/>
    </source>
</evidence>
<name>A0A0T5NZW7_9RHOB</name>
<dbReference type="STRING" id="1641875.XM53_01335"/>
<comment type="caution">
    <text evidence="1">The sequence shown here is derived from an EMBL/GenBank/DDBJ whole genome shotgun (WGS) entry which is preliminary data.</text>
</comment>
<dbReference type="Pfam" id="PF05762">
    <property type="entry name" value="VWA_CoxE"/>
    <property type="match status" value="1"/>
</dbReference>
<accession>A0A0T5NZW7</accession>
<gene>
    <name evidence="1" type="ORF">XM53_01335</name>
</gene>
<keyword evidence="2" id="KW-1185">Reference proteome</keyword>
<reference evidence="1 2" key="1">
    <citation type="submission" date="2015-04" db="EMBL/GenBank/DDBJ databases">
        <title>The draft genome sequence of Roseovarius sp.R12b.</title>
        <authorList>
            <person name="Li G."/>
            <person name="Lai Q."/>
            <person name="Shao Z."/>
            <person name="Yan P."/>
        </authorList>
    </citation>
    <scope>NUCLEOTIDE SEQUENCE [LARGE SCALE GENOMIC DNA]</scope>
    <source>
        <strain evidence="1 2">R12B</strain>
    </source>
</reference>
<evidence type="ECO:0000313" key="2">
    <source>
        <dbReference type="Proteomes" id="UP000051295"/>
    </source>
</evidence>
<dbReference type="PANTHER" id="PTHR39338">
    <property type="entry name" value="BLL5662 PROTEIN-RELATED"/>
    <property type="match status" value="1"/>
</dbReference>
<sequence>MFLPFFENLRKAGLPVSLREYLTFLEAMGAGLVTYDLEGFYYLARTAMVKDERMIDRFDRAFAASFEGLEAISSSDVIEAVDIPQEWLEKLAEKYLSEEERAEIESLGGFDKLMETLKERLKEQQGRHQGGNKWIGTAGTSPFGAYGYNPEGVRIGQKESRHQRAVKVWDKREFRNLDDTVELGTRNIKVALKRLRRWARDGAEEELDLDGTIRATAEHGYLDVKTRPERRNAVKVLLFLDVGGSMDPHIKMVEELFSAAKTEFKHLEYYYFHNCLYEGVWRDNRRRWDAQTPTDEVLRTYGPDYKCIFVGDASMSPYEIAYPGGANEHWNAEAGQVWLQRARAQWPEHLWINPVPEAYWDYTHSIGMIREIFEDRMVPMTLEGIERGMKELGR</sequence>
<dbReference type="PATRIC" id="fig|1641875.4.peg.1354"/>
<dbReference type="PANTHER" id="PTHR39338:SF7">
    <property type="entry name" value="BLL6692 PROTEIN"/>
    <property type="match status" value="1"/>
</dbReference>
<dbReference type="AlphaFoldDB" id="A0A0T5NZW7"/>
<organism evidence="1 2">
    <name type="scientific">Roseovarius atlanticus</name>
    <dbReference type="NCBI Taxonomy" id="1641875"/>
    <lineage>
        <taxon>Bacteria</taxon>
        <taxon>Pseudomonadati</taxon>
        <taxon>Pseudomonadota</taxon>
        <taxon>Alphaproteobacteria</taxon>
        <taxon>Rhodobacterales</taxon>
        <taxon>Roseobacteraceae</taxon>
        <taxon>Roseovarius</taxon>
    </lineage>
</organism>
<dbReference type="InterPro" id="IPR008912">
    <property type="entry name" value="Uncharacterised_CoxE"/>
</dbReference>
<proteinExistence type="predicted"/>
<dbReference type="Proteomes" id="UP000051295">
    <property type="component" value="Unassembled WGS sequence"/>
</dbReference>
<dbReference type="EMBL" id="LAXJ01000002">
    <property type="protein sequence ID" value="KRS14397.1"/>
    <property type="molecule type" value="Genomic_DNA"/>
</dbReference>
<dbReference type="OrthoDB" id="9764216at2"/>
<protein>
    <submittedName>
        <fullName evidence="1">von Willebrand factor A</fullName>
    </submittedName>
</protein>
<dbReference type="RefSeq" id="WP_057789505.1">
    <property type="nucleotide sequence ID" value="NZ_LAXJ01000002.1"/>
</dbReference>